<keyword evidence="10" id="KW-1185">Reference proteome</keyword>
<accession>A0A8S1J4V2</accession>
<evidence type="ECO:0000256" key="7">
    <source>
        <dbReference type="SAM" id="MobiDB-lite"/>
    </source>
</evidence>
<comment type="similarity">
    <text evidence="2">Belongs to the SLC13A/DASS transporter (TC 2.A.47) family. DIT1 subfamily.</text>
</comment>
<protein>
    <recommendedName>
        <fullName evidence="11">Sodium/sulfate symporter</fullName>
    </recommendedName>
</protein>
<organism evidence="9 10">
    <name type="scientific">Ostreobium quekettii</name>
    <dbReference type="NCBI Taxonomy" id="121088"/>
    <lineage>
        <taxon>Eukaryota</taxon>
        <taxon>Viridiplantae</taxon>
        <taxon>Chlorophyta</taxon>
        <taxon>core chlorophytes</taxon>
        <taxon>Ulvophyceae</taxon>
        <taxon>TCBD clade</taxon>
        <taxon>Bryopsidales</taxon>
        <taxon>Ostreobineae</taxon>
        <taxon>Ostreobiaceae</taxon>
        <taxon>Ostreobium</taxon>
    </lineage>
</organism>
<feature type="transmembrane region" description="Helical" evidence="8">
    <location>
        <begin position="416"/>
        <end position="440"/>
    </location>
</feature>
<evidence type="ECO:0000256" key="5">
    <source>
        <dbReference type="ARBA" id="ARBA00022989"/>
    </source>
</evidence>
<dbReference type="InterPro" id="IPR001898">
    <property type="entry name" value="SLC13A/DASS"/>
</dbReference>
<feature type="transmembrane region" description="Helical" evidence="8">
    <location>
        <begin position="361"/>
        <end position="377"/>
    </location>
</feature>
<dbReference type="InterPro" id="IPR030676">
    <property type="entry name" value="CitT-rel"/>
</dbReference>
<dbReference type="EMBL" id="CAJHUC010001931">
    <property type="protein sequence ID" value="CAD7702733.1"/>
    <property type="molecule type" value="Genomic_DNA"/>
</dbReference>
<evidence type="ECO:0000256" key="3">
    <source>
        <dbReference type="ARBA" id="ARBA00022692"/>
    </source>
</evidence>
<feature type="transmembrane region" description="Helical" evidence="8">
    <location>
        <begin position="460"/>
        <end position="490"/>
    </location>
</feature>
<feature type="region of interest" description="Disordered" evidence="7">
    <location>
        <begin position="48"/>
        <end position="82"/>
    </location>
</feature>
<proteinExistence type="inferred from homology"/>
<dbReference type="Pfam" id="PF00939">
    <property type="entry name" value="Na_sulph_symp"/>
    <property type="match status" value="1"/>
</dbReference>
<evidence type="ECO:0000313" key="9">
    <source>
        <dbReference type="EMBL" id="CAD7702733.1"/>
    </source>
</evidence>
<dbReference type="GO" id="GO:0009706">
    <property type="term" value="C:chloroplast inner membrane"/>
    <property type="evidence" value="ECO:0007669"/>
    <property type="project" value="UniProtKB-SubCell"/>
</dbReference>
<evidence type="ECO:0000256" key="6">
    <source>
        <dbReference type="ARBA" id="ARBA00023136"/>
    </source>
</evidence>
<feature type="transmembrane region" description="Helical" evidence="8">
    <location>
        <begin position="502"/>
        <end position="524"/>
    </location>
</feature>
<name>A0A8S1J4V2_9CHLO</name>
<gene>
    <name evidence="9" type="ORF">OSTQU699_LOCUS8090</name>
</gene>
<evidence type="ECO:0000256" key="1">
    <source>
        <dbReference type="ARBA" id="ARBA00004478"/>
    </source>
</evidence>
<evidence type="ECO:0000256" key="2">
    <source>
        <dbReference type="ARBA" id="ARBA00007349"/>
    </source>
</evidence>
<reference evidence="9" key="1">
    <citation type="submission" date="2020-12" db="EMBL/GenBank/DDBJ databases">
        <authorList>
            <person name="Iha C."/>
        </authorList>
    </citation>
    <scope>NUCLEOTIDE SEQUENCE</scope>
</reference>
<dbReference type="NCBIfam" id="TIGR00785">
    <property type="entry name" value="dass"/>
    <property type="match status" value="1"/>
</dbReference>
<feature type="transmembrane region" description="Helical" evidence="8">
    <location>
        <begin position="200"/>
        <end position="221"/>
    </location>
</feature>
<feature type="transmembrane region" description="Helical" evidence="8">
    <location>
        <begin position="383"/>
        <end position="404"/>
    </location>
</feature>
<dbReference type="AlphaFoldDB" id="A0A8S1J4V2"/>
<feature type="transmembrane region" description="Helical" evidence="8">
    <location>
        <begin position="101"/>
        <end position="117"/>
    </location>
</feature>
<evidence type="ECO:0000256" key="8">
    <source>
        <dbReference type="SAM" id="Phobius"/>
    </source>
</evidence>
<dbReference type="GO" id="GO:0015140">
    <property type="term" value="F:malate transmembrane transporter activity"/>
    <property type="evidence" value="ECO:0007669"/>
    <property type="project" value="UniProtKB-ARBA"/>
</dbReference>
<evidence type="ECO:0000313" key="10">
    <source>
        <dbReference type="Proteomes" id="UP000708148"/>
    </source>
</evidence>
<comment type="caution">
    <text evidence="9">The sequence shown here is derived from an EMBL/GenBank/DDBJ whole genome shotgun (WGS) entry which is preliminary data.</text>
</comment>
<dbReference type="PANTHER" id="PTHR42826">
    <property type="entry name" value="DICARBOXYLATE TRANSPORTER 2.1, CHLOROPLASTIC"/>
    <property type="match status" value="1"/>
</dbReference>
<keyword evidence="5 8" id="KW-1133">Transmembrane helix</keyword>
<keyword evidence="4" id="KW-0934">Plastid</keyword>
<feature type="transmembrane region" description="Helical" evidence="8">
    <location>
        <begin position="544"/>
        <end position="566"/>
    </location>
</feature>
<dbReference type="OrthoDB" id="1695362at2759"/>
<feature type="transmembrane region" description="Helical" evidence="8">
    <location>
        <begin position="307"/>
        <end position="333"/>
    </location>
</feature>
<keyword evidence="4" id="KW-1001">Plastid inner membrane</keyword>
<keyword evidence="6 8" id="KW-0472">Membrane</keyword>
<comment type="subcellular location">
    <subcellularLocation>
        <location evidence="1">Plastid</location>
        <location evidence="1">Chloroplast inner membrane</location>
        <topology evidence="1">Multi-pass membrane protein</topology>
    </subcellularLocation>
</comment>
<dbReference type="Proteomes" id="UP000708148">
    <property type="component" value="Unassembled WGS sequence"/>
</dbReference>
<sequence length="572" mass="61213">MEQGGTSLRRPSGLMADMRSASFDYEFIEGARRSFAHGLVSHHVLDDRTYPSSESEDSDANDLAEPFIEHTPGPGRPGRRKASAKWSRGWRSLWGRLARGWRLWLVLAIGVAVKATPPPAAVTPKAWDLMAIFSATIAAILIEALPTGAAAFLGLCATVVTGSLSFEQAFSEFSTEGPWVVATSIFLAGGINKTGLGRRLACLLVSLFGSSTLGLTYSLVFSELLLAPAIPSVAARAGGIMLPICVSLAEACGSVVEDGTERELGAYLIVTLYQTSSVTSSMFLTASSANPLSQSLGSLLADADITWLKWAGGAILPGLVNITLIPVLLWALYPPKLKRTAEARELARIEMRALGPMTKDEWVLVVALLGTVVLWVLGSFFSISLVASAGVGLAMLLLTNVITWDDCISNQVAWDAFTWIAALASMAAALNDMGVLSLFSDAVSGLVDRMHSQMGDVGETWWVTVAILTVLYIYTHYFFAGAVSHVAALYQSFVGMAMDAKCPPLLSALLFAYNSNILGGLTHYSQSHSPMFYSRGYVPLKTFLGLGLVVSVLNIAVWLGVGALWWKVLGLY</sequence>
<evidence type="ECO:0008006" key="11">
    <source>
        <dbReference type="Google" id="ProtNLM"/>
    </source>
</evidence>
<keyword evidence="3 8" id="KW-0812">Transmembrane</keyword>
<evidence type="ECO:0000256" key="4">
    <source>
        <dbReference type="ARBA" id="ARBA00022780"/>
    </source>
</evidence>
<feature type="transmembrane region" description="Helical" evidence="8">
    <location>
        <begin position="129"/>
        <end position="160"/>
    </location>
</feature>